<evidence type="ECO:0000313" key="2">
    <source>
        <dbReference type="EMBL" id="MFD1542443.1"/>
    </source>
</evidence>
<dbReference type="RefSeq" id="WP_219531416.1">
    <property type="nucleotide sequence ID" value="NZ_JAHKRM010000011.1"/>
</dbReference>
<evidence type="ECO:0000313" key="3">
    <source>
        <dbReference type="Proteomes" id="UP001597097"/>
    </source>
</evidence>
<organism evidence="2 3">
    <name type="scientific">Nonomuraea guangzhouensis</name>
    <dbReference type="NCBI Taxonomy" id="1291555"/>
    <lineage>
        <taxon>Bacteria</taxon>
        <taxon>Bacillati</taxon>
        <taxon>Actinomycetota</taxon>
        <taxon>Actinomycetes</taxon>
        <taxon>Streptosporangiales</taxon>
        <taxon>Streptosporangiaceae</taxon>
        <taxon>Nonomuraea</taxon>
    </lineage>
</organism>
<evidence type="ECO:0000256" key="1">
    <source>
        <dbReference type="SAM" id="MobiDB-lite"/>
    </source>
</evidence>
<name>A0ABW4GJD6_9ACTN</name>
<accession>A0ABW4GJD6</accession>
<dbReference type="EMBL" id="JBHUCM010000031">
    <property type="protein sequence ID" value="MFD1542443.1"/>
    <property type="molecule type" value="Genomic_DNA"/>
</dbReference>
<feature type="region of interest" description="Disordered" evidence="1">
    <location>
        <begin position="1"/>
        <end position="21"/>
    </location>
</feature>
<protein>
    <submittedName>
        <fullName evidence="2">Uncharacterized protein</fullName>
    </submittedName>
</protein>
<keyword evidence="3" id="KW-1185">Reference proteome</keyword>
<gene>
    <name evidence="2" type="ORF">ACFSJ0_35690</name>
</gene>
<proteinExistence type="predicted"/>
<comment type="caution">
    <text evidence="2">The sequence shown here is derived from an EMBL/GenBank/DDBJ whole genome shotgun (WGS) entry which is preliminary data.</text>
</comment>
<feature type="compositionally biased region" description="Polar residues" evidence="1">
    <location>
        <begin position="1"/>
        <end position="11"/>
    </location>
</feature>
<sequence length="74" mass="7931">MATGSQATTEPSPDGGWLVRQHGPLKLWDGVERAVSAWQAAGRPHRSGFGLTVTRQGQKVWLGNPNGPSWNLPA</sequence>
<reference evidence="3" key="1">
    <citation type="journal article" date="2019" name="Int. J. Syst. Evol. Microbiol.">
        <title>The Global Catalogue of Microorganisms (GCM) 10K type strain sequencing project: providing services to taxonomists for standard genome sequencing and annotation.</title>
        <authorList>
            <consortium name="The Broad Institute Genomics Platform"/>
            <consortium name="The Broad Institute Genome Sequencing Center for Infectious Disease"/>
            <person name="Wu L."/>
            <person name="Ma J."/>
        </authorList>
    </citation>
    <scope>NUCLEOTIDE SEQUENCE [LARGE SCALE GENOMIC DNA]</scope>
    <source>
        <strain evidence="3">CGMCC 1.15399</strain>
    </source>
</reference>
<dbReference type="Proteomes" id="UP001597097">
    <property type="component" value="Unassembled WGS sequence"/>
</dbReference>